<keyword evidence="5" id="KW-0472">Membrane</keyword>
<dbReference type="InterPro" id="IPR027417">
    <property type="entry name" value="P-loop_NTPase"/>
</dbReference>
<dbReference type="SUPFAM" id="SSF52540">
    <property type="entry name" value="P-loop containing nucleoside triphosphate hydrolases"/>
    <property type="match status" value="1"/>
</dbReference>
<evidence type="ECO:0000256" key="4">
    <source>
        <dbReference type="ARBA" id="ARBA00023134"/>
    </source>
</evidence>
<evidence type="ECO:0000259" key="7">
    <source>
        <dbReference type="Pfam" id="PF00350"/>
    </source>
</evidence>
<dbReference type="Gene3D" id="3.40.50.300">
    <property type="entry name" value="P-loop containing nucleotide triphosphate hydrolases"/>
    <property type="match status" value="1"/>
</dbReference>
<evidence type="ECO:0000256" key="2">
    <source>
        <dbReference type="ARBA" id="ARBA00022741"/>
    </source>
</evidence>
<feature type="coiled-coil region" evidence="6">
    <location>
        <begin position="532"/>
        <end position="580"/>
    </location>
</feature>
<evidence type="ECO:0000256" key="5">
    <source>
        <dbReference type="ARBA" id="ARBA00023136"/>
    </source>
</evidence>
<dbReference type="GO" id="GO:0005525">
    <property type="term" value="F:GTP binding"/>
    <property type="evidence" value="ECO:0007669"/>
    <property type="project" value="UniProtKB-KW"/>
</dbReference>
<feature type="domain" description="Dynamin N-terminal" evidence="7">
    <location>
        <begin position="58"/>
        <end position="185"/>
    </location>
</feature>
<evidence type="ECO:0000256" key="1">
    <source>
        <dbReference type="ARBA" id="ARBA00004370"/>
    </source>
</evidence>
<keyword evidence="3" id="KW-0378">Hydrolase</keyword>
<protein>
    <recommendedName>
        <fullName evidence="7">Dynamin N-terminal domain-containing protein</fullName>
    </recommendedName>
</protein>
<gene>
    <name evidence="8" type="ORF">E2R48_04050</name>
</gene>
<name>A0AAX2RZL5_HISSO</name>
<dbReference type="AlphaFoldDB" id="A0AAX2RZL5"/>
<dbReference type="InterPro" id="IPR027094">
    <property type="entry name" value="Mitofusin_fam"/>
</dbReference>
<evidence type="ECO:0000313" key="8">
    <source>
        <dbReference type="EMBL" id="TEW30306.1"/>
    </source>
</evidence>
<accession>A0AAX2RZL5</accession>
<keyword evidence="2" id="KW-0547">Nucleotide-binding</keyword>
<organism evidence="8 9">
    <name type="scientific">Histophilus somni</name>
    <name type="common">Haemophilus somnus</name>
    <dbReference type="NCBI Taxonomy" id="731"/>
    <lineage>
        <taxon>Bacteria</taxon>
        <taxon>Pseudomonadati</taxon>
        <taxon>Pseudomonadota</taxon>
        <taxon>Gammaproteobacteria</taxon>
        <taxon>Pasteurellales</taxon>
        <taxon>Pasteurellaceae</taxon>
        <taxon>Histophilus</taxon>
    </lineage>
</organism>
<dbReference type="PANTHER" id="PTHR10465:SF0">
    <property type="entry name" value="SARCALUMENIN"/>
    <property type="match status" value="1"/>
</dbReference>
<comment type="subcellular location">
    <subcellularLocation>
        <location evidence="1">Membrane</location>
    </subcellularLocation>
</comment>
<dbReference type="EMBL" id="SNRV01000006">
    <property type="protein sequence ID" value="TEW30306.1"/>
    <property type="molecule type" value="Genomic_DNA"/>
</dbReference>
<evidence type="ECO:0000313" key="9">
    <source>
        <dbReference type="Proteomes" id="UP000297565"/>
    </source>
</evidence>
<dbReference type="InterPro" id="IPR045063">
    <property type="entry name" value="Dynamin_N"/>
</dbReference>
<dbReference type="GO" id="GO:0016020">
    <property type="term" value="C:membrane"/>
    <property type="evidence" value="ECO:0007669"/>
    <property type="project" value="UniProtKB-SubCell"/>
</dbReference>
<dbReference type="Pfam" id="PF00350">
    <property type="entry name" value="Dynamin_N"/>
    <property type="match status" value="1"/>
</dbReference>
<dbReference type="GO" id="GO:0003924">
    <property type="term" value="F:GTPase activity"/>
    <property type="evidence" value="ECO:0007669"/>
    <property type="project" value="InterPro"/>
</dbReference>
<keyword evidence="6" id="KW-0175">Coiled coil</keyword>
<sequence>MTMLENQKRFIEYTEKVENIISPISVIQEKEKGQKFSQIEKLKDLQQKIKTHELIVPVIGGFSAGKSTLINSFLGGDFLPIGIQPETALPAELKYHSTDYIEAVTEKGKIDQYSLADFEIIKQKVKSEEYRYLKVYLNNQNLKAIQPLVLVDMPGFSSPVLGHNEVIINYTAKGIFFIFLNSVETQGTLQGNILEELKRINEIKKGFSFCLSKTNLKPASQVDEIKEEVIEKLEDEIDDFDGKVVLLDENGGENLKKIVQSIDPNDLVKKVFLEQLEDNYTETDDLIKNYIRNLQQDSENLELTIKEIEDSFNKIVRQKNKAIKEIKSQDTEETKNVIINRVTTAIIDRRQNLAELALQNKNLFTEELHGTVKNCLSIELKKHLEKMSDKVILDFESEIDSLSCLQAFDPHFVDAIVEKIRKDIEKSDTSIDLSIVMTFISTLAGLFSGTIGVILKEVVRILDSIPIISSITRAFSSSNNDKFKEEANKQEALYKIQEHICNEIVKEIKSKLESKIPGILGNALENVVNAIANEFEQKLKVAQMANKVALNEQKNNFQDVKQKIQQLENTLSQLESLKQQYLK</sequence>
<evidence type="ECO:0000256" key="3">
    <source>
        <dbReference type="ARBA" id="ARBA00022801"/>
    </source>
</evidence>
<dbReference type="Proteomes" id="UP000297565">
    <property type="component" value="Unassembled WGS sequence"/>
</dbReference>
<comment type="caution">
    <text evidence="8">The sequence shown here is derived from an EMBL/GenBank/DDBJ whole genome shotgun (WGS) entry which is preliminary data.</text>
</comment>
<proteinExistence type="predicted"/>
<reference evidence="8 9" key="1">
    <citation type="submission" date="2019-03" db="EMBL/GenBank/DDBJ databases">
        <title>Horizontal Gene Transfer Machinery in Histophilus somni.</title>
        <authorList>
            <person name="Mostafa Nazari M."/>
            <person name="Liljebjelke K."/>
        </authorList>
    </citation>
    <scope>NUCLEOTIDE SEQUENCE [LARGE SCALE GENOMIC DNA]</scope>
    <source>
        <strain evidence="8 9">UOC-EPH-KLM-04</strain>
    </source>
</reference>
<dbReference type="PANTHER" id="PTHR10465">
    <property type="entry name" value="TRANSMEMBRANE GTPASE FZO1"/>
    <property type="match status" value="1"/>
</dbReference>
<evidence type="ECO:0000256" key="6">
    <source>
        <dbReference type="SAM" id="Coils"/>
    </source>
</evidence>
<feature type="coiled-coil region" evidence="6">
    <location>
        <begin position="230"/>
        <end position="311"/>
    </location>
</feature>
<keyword evidence="4" id="KW-0342">GTP-binding</keyword>